<dbReference type="GO" id="GO:0016779">
    <property type="term" value="F:nucleotidyltransferase activity"/>
    <property type="evidence" value="ECO:0007669"/>
    <property type="project" value="UniProtKB-KW"/>
</dbReference>
<dbReference type="PANTHER" id="PTHR47545">
    <property type="entry name" value="MULTIFUNCTIONAL CCA PROTEIN"/>
    <property type="match status" value="1"/>
</dbReference>
<dbReference type="OrthoDB" id="9805698at2"/>
<dbReference type="AlphaFoldDB" id="S7T8E3"/>
<dbReference type="SUPFAM" id="SSF81891">
    <property type="entry name" value="Poly A polymerase C-terminal region-like"/>
    <property type="match status" value="1"/>
</dbReference>
<dbReference type="PATRIC" id="fig|1121439.3.peg.1631"/>
<keyword evidence="15" id="KW-1185">Reference proteome</keyword>
<evidence type="ECO:0000256" key="2">
    <source>
        <dbReference type="ARBA" id="ARBA00022679"/>
    </source>
</evidence>
<evidence type="ECO:0000256" key="5">
    <source>
        <dbReference type="ARBA" id="ARBA00022723"/>
    </source>
</evidence>
<keyword evidence="9" id="KW-0460">Magnesium</keyword>
<reference evidence="14 15" key="1">
    <citation type="journal article" date="2013" name="Genome Announc.">
        <title>Draft genome sequences for three mercury-methylating, sulfate-reducing bacteria.</title>
        <authorList>
            <person name="Brown S.D."/>
            <person name="Hurt R.A.Jr."/>
            <person name="Gilmour C.C."/>
            <person name="Elias D.A."/>
        </authorList>
    </citation>
    <scope>NUCLEOTIDE SEQUENCE [LARGE SCALE GENOMIC DNA]</scope>
    <source>
        <strain evidence="14 15">DSM 16529</strain>
    </source>
</reference>
<dbReference type="eggNOG" id="COG0617">
    <property type="taxonomic scope" value="Bacteria"/>
</dbReference>
<dbReference type="GO" id="GO:0005524">
    <property type="term" value="F:ATP binding"/>
    <property type="evidence" value="ECO:0007669"/>
    <property type="project" value="UniProtKB-KW"/>
</dbReference>
<comment type="similarity">
    <text evidence="11">Belongs to the tRNA nucleotidyltransferase/poly(A) polymerase family.</text>
</comment>
<dbReference type="STRING" id="1121439.dsat_0282"/>
<dbReference type="InterPro" id="IPR050124">
    <property type="entry name" value="tRNA_CCA-adding_enzyme"/>
</dbReference>
<dbReference type="Pfam" id="PF01743">
    <property type="entry name" value="PolyA_pol"/>
    <property type="match status" value="1"/>
</dbReference>
<keyword evidence="10 11" id="KW-0694">RNA-binding</keyword>
<dbReference type="GO" id="GO:0008033">
    <property type="term" value="P:tRNA processing"/>
    <property type="evidence" value="ECO:0007669"/>
    <property type="project" value="UniProtKB-KW"/>
</dbReference>
<evidence type="ECO:0000259" key="13">
    <source>
        <dbReference type="Pfam" id="PF12627"/>
    </source>
</evidence>
<evidence type="ECO:0000256" key="3">
    <source>
        <dbReference type="ARBA" id="ARBA00022694"/>
    </source>
</evidence>
<dbReference type="GO" id="GO:0046872">
    <property type="term" value="F:metal ion binding"/>
    <property type="evidence" value="ECO:0007669"/>
    <property type="project" value="UniProtKB-KW"/>
</dbReference>
<comment type="cofactor">
    <cofactor evidence="1">
        <name>Mg(2+)</name>
        <dbReference type="ChEBI" id="CHEBI:18420"/>
    </cofactor>
</comment>
<dbReference type="Gene3D" id="3.30.460.10">
    <property type="entry name" value="Beta Polymerase, domain 2"/>
    <property type="match status" value="2"/>
</dbReference>
<dbReference type="PANTHER" id="PTHR47545:SF1">
    <property type="entry name" value="MULTIFUNCTIONAL CCA PROTEIN"/>
    <property type="match status" value="1"/>
</dbReference>
<evidence type="ECO:0000313" key="14">
    <source>
        <dbReference type="EMBL" id="EPR32841.1"/>
    </source>
</evidence>
<dbReference type="GO" id="GO:0042245">
    <property type="term" value="P:RNA repair"/>
    <property type="evidence" value="ECO:0007669"/>
    <property type="project" value="UniProtKB-KW"/>
</dbReference>
<dbReference type="GO" id="GO:0003723">
    <property type="term" value="F:RNA binding"/>
    <property type="evidence" value="ECO:0007669"/>
    <property type="project" value="UniProtKB-KW"/>
</dbReference>
<evidence type="ECO:0000256" key="9">
    <source>
        <dbReference type="ARBA" id="ARBA00022842"/>
    </source>
</evidence>
<evidence type="ECO:0000256" key="10">
    <source>
        <dbReference type="ARBA" id="ARBA00022884"/>
    </source>
</evidence>
<dbReference type="Pfam" id="PF12627">
    <property type="entry name" value="PolyA_pol_RNAbd"/>
    <property type="match status" value="1"/>
</dbReference>
<keyword evidence="7" id="KW-0692">RNA repair</keyword>
<dbReference type="EMBL" id="ATHI01000026">
    <property type="protein sequence ID" value="EPR32841.1"/>
    <property type="molecule type" value="Genomic_DNA"/>
</dbReference>
<keyword evidence="6" id="KW-0547">Nucleotide-binding</keyword>
<evidence type="ECO:0000256" key="8">
    <source>
        <dbReference type="ARBA" id="ARBA00022840"/>
    </source>
</evidence>
<evidence type="ECO:0000256" key="11">
    <source>
        <dbReference type="RuleBase" id="RU003953"/>
    </source>
</evidence>
<name>S7T8E3_9BACT</name>
<dbReference type="Proteomes" id="UP000014975">
    <property type="component" value="Unassembled WGS sequence"/>
</dbReference>
<organism evidence="14 15">
    <name type="scientific">Alkalidesulfovibrio alkalitolerans DSM 16529</name>
    <dbReference type="NCBI Taxonomy" id="1121439"/>
    <lineage>
        <taxon>Bacteria</taxon>
        <taxon>Pseudomonadati</taxon>
        <taxon>Thermodesulfobacteriota</taxon>
        <taxon>Desulfovibrionia</taxon>
        <taxon>Desulfovibrionales</taxon>
        <taxon>Desulfovibrionaceae</taxon>
        <taxon>Alkalidesulfovibrio</taxon>
    </lineage>
</organism>
<evidence type="ECO:0000256" key="6">
    <source>
        <dbReference type="ARBA" id="ARBA00022741"/>
    </source>
</evidence>
<evidence type="ECO:0000259" key="12">
    <source>
        <dbReference type="Pfam" id="PF01743"/>
    </source>
</evidence>
<comment type="caution">
    <text evidence="14">The sequence shown here is derived from an EMBL/GenBank/DDBJ whole genome shotgun (WGS) entry which is preliminary data.</text>
</comment>
<sequence>MEIYLVGGAVRDELMGRPRGDRDFVVLHATAEEFAAAHEGARIVGRKGVTFIWRGEEYTLSEAPDIEADLACRDLTVNALARDSGGRLHALPSALDDLERRALRPVSRENFLADPLRVLRAARFAACLPDFSSTPELVSAMRAAAPLLGEPAAERAGVELRKACACPAPHRFFDLLAEAGCLAPWFVEFEESPRAHDAARAAEAVAHEASGDPLTVWMAMCHVLAPAQAEALGERLMLPIVWRKAARAASEELPLLMRYAELSAREKAELLPRLHVLELFDQAVAVAQTLVLGFEAGRARADKAAVLAVRLPARERGRGAASGELLRFLRERALSG</sequence>
<keyword evidence="2 11" id="KW-0808">Transferase</keyword>
<dbReference type="InterPro" id="IPR043519">
    <property type="entry name" value="NT_sf"/>
</dbReference>
<evidence type="ECO:0000256" key="1">
    <source>
        <dbReference type="ARBA" id="ARBA00001946"/>
    </source>
</evidence>
<accession>S7T8E3</accession>
<dbReference type="InterPro" id="IPR002646">
    <property type="entry name" value="PolA_pol_head_dom"/>
</dbReference>
<dbReference type="InterPro" id="IPR032828">
    <property type="entry name" value="PolyA_RNA-bd"/>
</dbReference>
<evidence type="ECO:0000256" key="4">
    <source>
        <dbReference type="ARBA" id="ARBA00022695"/>
    </source>
</evidence>
<gene>
    <name evidence="14" type="ORF">dsat_0282</name>
</gene>
<feature type="domain" description="Poly A polymerase head" evidence="12">
    <location>
        <begin position="3"/>
        <end position="41"/>
    </location>
</feature>
<protein>
    <submittedName>
        <fullName evidence="14">Polynucleotide adenylyltransferase region</fullName>
    </submittedName>
</protein>
<dbReference type="SUPFAM" id="SSF81301">
    <property type="entry name" value="Nucleotidyltransferase"/>
    <property type="match status" value="1"/>
</dbReference>
<evidence type="ECO:0000313" key="15">
    <source>
        <dbReference type="Proteomes" id="UP000014975"/>
    </source>
</evidence>
<proteinExistence type="inferred from homology"/>
<dbReference type="Gene3D" id="1.10.3090.10">
    <property type="entry name" value="cca-adding enzyme, domain 2"/>
    <property type="match status" value="1"/>
</dbReference>
<keyword evidence="3" id="KW-0819">tRNA processing</keyword>
<dbReference type="RefSeq" id="WP_020886976.1">
    <property type="nucleotide sequence ID" value="NZ_ATHI01000026.1"/>
</dbReference>
<evidence type="ECO:0000256" key="7">
    <source>
        <dbReference type="ARBA" id="ARBA00022800"/>
    </source>
</evidence>
<feature type="domain" description="tRNA nucleotidyltransferase/poly(A) polymerase RNA and SrmB- binding" evidence="13">
    <location>
        <begin position="131"/>
        <end position="189"/>
    </location>
</feature>
<keyword evidence="5" id="KW-0479">Metal-binding</keyword>
<keyword evidence="4 14" id="KW-0548">Nucleotidyltransferase</keyword>
<keyword evidence="8" id="KW-0067">ATP-binding</keyword>